<keyword evidence="2" id="KW-1185">Reference proteome</keyword>
<protein>
    <submittedName>
        <fullName evidence="1">Uncharacterized protein</fullName>
    </submittedName>
</protein>
<sequence>MTTSTTFARLACYFLFCLFTFDDFGRFGVSGAVIATTRKAPSDRTITPPATVITPTLSYNFTLAAVNTTLPNSNSTGVPLVLGQNGATSGITFHVTSTYFSYPYNDYPSLALINGALRAYSTGGEWMTNSTGISPWDGTLEWETTTLYTEDAPTVFSAVWRSSESISASGISDGDGDDIGGNGISSGSGDVIGDGIGIGTGSDSGFNPSALAELGISVNNGDVDVDGWWLCHDPKGGRLTQTNVVFNTTAASEADSGAGGGGGDTWAIDSGCYRVQIHILPLV</sequence>
<name>A0ACD3AMY5_9AGAR</name>
<reference evidence="1 2" key="1">
    <citation type="journal article" date="2019" name="Nat. Ecol. Evol.">
        <title>Megaphylogeny resolves global patterns of mushroom evolution.</title>
        <authorList>
            <person name="Varga T."/>
            <person name="Krizsan K."/>
            <person name="Foldi C."/>
            <person name="Dima B."/>
            <person name="Sanchez-Garcia M."/>
            <person name="Sanchez-Ramirez S."/>
            <person name="Szollosi G.J."/>
            <person name="Szarkandi J.G."/>
            <person name="Papp V."/>
            <person name="Albert L."/>
            <person name="Andreopoulos W."/>
            <person name="Angelini C."/>
            <person name="Antonin V."/>
            <person name="Barry K.W."/>
            <person name="Bougher N.L."/>
            <person name="Buchanan P."/>
            <person name="Buyck B."/>
            <person name="Bense V."/>
            <person name="Catcheside P."/>
            <person name="Chovatia M."/>
            <person name="Cooper J."/>
            <person name="Damon W."/>
            <person name="Desjardin D."/>
            <person name="Finy P."/>
            <person name="Geml J."/>
            <person name="Haridas S."/>
            <person name="Hughes K."/>
            <person name="Justo A."/>
            <person name="Karasinski D."/>
            <person name="Kautmanova I."/>
            <person name="Kiss B."/>
            <person name="Kocsube S."/>
            <person name="Kotiranta H."/>
            <person name="LaButti K.M."/>
            <person name="Lechner B.E."/>
            <person name="Liimatainen K."/>
            <person name="Lipzen A."/>
            <person name="Lukacs Z."/>
            <person name="Mihaltcheva S."/>
            <person name="Morgado L.N."/>
            <person name="Niskanen T."/>
            <person name="Noordeloos M.E."/>
            <person name="Ohm R.A."/>
            <person name="Ortiz-Santana B."/>
            <person name="Ovrebo C."/>
            <person name="Racz N."/>
            <person name="Riley R."/>
            <person name="Savchenko A."/>
            <person name="Shiryaev A."/>
            <person name="Soop K."/>
            <person name="Spirin V."/>
            <person name="Szebenyi C."/>
            <person name="Tomsovsky M."/>
            <person name="Tulloss R.E."/>
            <person name="Uehling J."/>
            <person name="Grigoriev I.V."/>
            <person name="Vagvolgyi C."/>
            <person name="Papp T."/>
            <person name="Martin F.M."/>
            <person name="Miettinen O."/>
            <person name="Hibbett D.S."/>
            <person name="Nagy L.G."/>
        </authorList>
    </citation>
    <scope>NUCLEOTIDE SEQUENCE [LARGE SCALE GENOMIC DNA]</scope>
    <source>
        <strain evidence="1 2">NL-1719</strain>
    </source>
</reference>
<accession>A0ACD3AMY5</accession>
<dbReference type="EMBL" id="ML208389">
    <property type="protein sequence ID" value="TFK66972.1"/>
    <property type="molecule type" value="Genomic_DNA"/>
</dbReference>
<evidence type="ECO:0000313" key="1">
    <source>
        <dbReference type="EMBL" id="TFK66972.1"/>
    </source>
</evidence>
<evidence type="ECO:0000313" key="2">
    <source>
        <dbReference type="Proteomes" id="UP000308600"/>
    </source>
</evidence>
<dbReference type="Proteomes" id="UP000308600">
    <property type="component" value="Unassembled WGS sequence"/>
</dbReference>
<organism evidence="1 2">
    <name type="scientific">Pluteus cervinus</name>
    <dbReference type="NCBI Taxonomy" id="181527"/>
    <lineage>
        <taxon>Eukaryota</taxon>
        <taxon>Fungi</taxon>
        <taxon>Dikarya</taxon>
        <taxon>Basidiomycota</taxon>
        <taxon>Agaricomycotina</taxon>
        <taxon>Agaricomycetes</taxon>
        <taxon>Agaricomycetidae</taxon>
        <taxon>Agaricales</taxon>
        <taxon>Pluteineae</taxon>
        <taxon>Pluteaceae</taxon>
        <taxon>Pluteus</taxon>
    </lineage>
</organism>
<gene>
    <name evidence="1" type="ORF">BDN72DRAFT_899386</name>
</gene>
<proteinExistence type="predicted"/>